<comment type="similarity">
    <text evidence="1">Belongs to the CdaR family.</text>
</comment>
<organism evidence="5 6">
    <name type="scientific">Gryllotalpicola protaetiae</name>
    <dbReference type="NCBI Taxonomy" id="2419771"/>
    <lineage>
        <taxon>Bacteria</taxon>
        <taxon>Bacillati</taxon>
        <taxon>Actinomycetota</taxon>
        <taxon>Actinomycetes</taxon>
        <taxon>Micrococcales</taxon>
        <taxon>Microbacteriaceae</taxon>
        <taxon>Gryllotalpicola</taxon>
    </lineage>
</organism>
<evidence type="ECO:0000256" key="1">
    <source>
        <dbReference type="ARBA" id="ARBA00006754"/>
    </source>
</evidence>
<dbReference type="Pfam" id="PF13556">
    <property type="entry name" value="HTH_30"/>
    <property type="match status" value="1"/>
</dbReference>
<proteinExistence type="inferred from homology"/>
<reference evidence="5 6" key="1">
    <citation type="submission" date="2018-09" db="EMBL/GenBank/DDBJ databases">
        <title>Genome sequencing of strain 2DFW10M-5.</title>
        <authorList>
            <person name="Heo J."/>
            <person name="Kim S.-J."/>
            <person name="Kwon S.-W."/>
        </authorList>
    </citation>
    <scope>NUCLEOTIDE SEQUENCE [LARGE SCALE GENOMIC DNA]</scope>
    <source>
        <strain evidence="5 6">2DFW10M-5</strain>
    </source>
</reference>
<evidence type="ECO:0000259" key="2">
    <source>
        <dbReference type="Pfam" id="PF13556"/>
    </source>
</evidence>
<feature type="domain" description="RsbT co-antagonist protein RsbRD N-terminal" evidence="3">
    <location>
        <begin position="3"/>
        <end position="68"/>
    </location>
</feature>
<feature type="domain" description="CdaR GGDEF-like" evidence="4">
    <location>
        <begin position="88"/>
        <end position="193"/>
    </location>
</feature>
<keyword evidence="6" id="KW-1185">Reference proteome</keyword>
<gene>
    <name evidence="5" type="ORF">D7I44_07945</name>
</gene>
<name>A0A387BM56_9MICO</name>
<dbReference type="Pfam" id="PF17853">
    <property type="entry name" value="GGDEF_2"/>
    <property type="match status" value="1"/>
</dbReference>
<dbReference type="EMBL" id="CP032624">
    <property type="protein sequence ID" value="AYG03472.1"/>
    <property type="molecule type" value="Genomic_DNA"/>
</dbReference>
<dbReference type="InterPro" id="IPR025751">
    <property type="entry name" value="RsbRD_N_dom"/>
</dbReference>
<dbReference type="Proteomes" id="UP000275069">
    <property type="component" value="Chromosome"/>
</dbReference>
<dbReference type="InterPro" id="IPR042070">
    <property type="entry name" value="PucR_C-HTH_sf"/>
</dbReference>
<dbReference type="OrthoDB" id="3190266at2"/>
<dbReference type="PANTHER" id="PTHR33744">
    <property type="entry name" value="CARBOHYDRATE DIACID REGULATOR"/>
    <property type="match status" value="1"/>
</dbReference>
<dbReference type="Gene3D" id="1.10.10.2840">
    <property type="entry name" value="PucR C-terminal helix-turn-helix domain"/>
    <property type="match status" value="1"/>
</dbReference>
<accession>A0A387BM56</accession>
<feature type="domain" description="PucR C-terminal helix-turn-helix" evidence="2">
    <location>
        <begin position="241"/>
        <end position="299"/>
    </location>
</feature>
<dbReference type="InterPro" id="IPR041522">
    <property type="entry name" value="CdaR_GGDEF"/>
</dbReference>
<dbReference type="InterPro" id="IPR025736">
    <property type="entry name" value="PucR_C-HTH_dom"/>
</dbReference>
<sequence length="305" mass="32535">MTDALRVGSKFLWGRIVAHARATQVATEAELVDIASELWLMHDEFVQAMTAGYRTEYSRALLGRQQERLGLVYGLLTARGQEAASPWAAVDRLGLPRTGGFVVVAAQAAGRETALGRMPLPRIEPELGDRGLLSAWVMAGGVQLGIVSTAAPDWQLQLRDAAADAAPTVGVSPVEPDYGRIGQSVRLARTALAAADPGTLCFFGDAPVPMSAAGSPEVSGPVVDAVLGGLLAAPETERDALLETLTQWFASDGTVADVATRMWVHQNTVRNRLRRVASLTAREVGRPREAAELYLALTAFRQRGN</sequence>
<dbReference type="AlphaFoldDB" id="A0A387BM56"/>
<dbReference type="InterPro" id="IPR051448">
    <property type="entry name" value="CdaR-like_regulators"/>
</dbReference>
<evidence type="ECO:0000313" key="6">
    <source>
        <dbReference type="Proteomes" id="UP000275069"/>
    </source>
</evidence>
<dbReference type="Pfam" id="PF14361">
    <property type="entry name" value="RsbRD_N"/>
    <property type="match status" value="1"/>
</dbReference>
<protein>
    <submittedName>
        <fullName evidence="5">PucR family transcriptional regulator</fullName>
    </submittedName>
</protein>
<evidence type="ECO:0000259" key="3">
    <source>
        <dbReference type="Pfam" id="PF14361"/>
    </source>
</evidence>
<evidence type="ECO:0000313" key="5">
    <source>
        <dbReference type="EMBL" id="AYG03472.1"/>
    </source>
</evidence>
<dbReference type="PANTHER" id="PTHR33744:SF1">
    <property type="entry name" value="DNA-BINDING TRANSCRIPTIONAL ACTIVATOR ADER"/>
    <property type="match status" value="1"/>
</dbReference>
<dbReference type="KEGG" id="gry:D7I44_07945"/>
<evidence type="ECO:0000259" key="4">
    <source>
        <dbReference type="Pfam" id="PF17853"/>
    </source>
</evidence>